<proteinExistence type="predicted"/>
<dbReference type="PATRIC" id="fig|1157951.4.peg.316"/>
<dbReference type="EMBL" id="CP003488">
    <property type="protein sequence ID" value="AFH92211.1"/>
    <property type="molecule type" value="Genomic_DNA"/>
</dbReference>
<gene>
    <name evidence="2" type="ordered locus">S70_01575</name>
</gene>
<dbReference type="HOGENOM" id="CLU_762593_0_0_6"/>
<protein>
    <submittedName>
        <fullName evidence="2">Acyl-CoA reductase, LuxC</fullName>
    </submittedName>
</protein>
<dbReference type="GO" id="GO:0008218">
    <property type="term" value="P:bioluminescence"/>
    <property type="evidence" value="ECO:0007669"/>
    <property type="project" value="InterPro"/>
</dbReference>
<dbReference type="RefSeq" id="WP_014656165.1">
    <property type="nucleotide sequence ID" value="NC_017731.1"/>
</dbReference>
<evidence type="ECO:0000313" key="3">
    <source>
        <dbReference type="Proteomes" id="UP000005012"/>
    </source>
</evidence>
<organism evidence="2 3">
    <name type="scientific">Providencia stuartii (strain MRSN 2154)</name>
    <dbReference type="NCBI Taxonomy" id="1157951"/>
    <lineage>
        <taxon>Bacteria</taxon>
        <taxon>Pseudomonadati</taxon>
        <taxon>Pseudomonadota</taxon>
        <taxon>Gammaproteobacteria</taxon>
        <taxon>Enterobacterales</taxon>
        <taxon>Morganellaceae</taxon>
        <taxon>Providencia</taxon>
    </lineage>
</organism>
<dbReference type="Proteomes" id="UP000005012">
    <property type="component" value="Chromosome"/>
</dbReference>
<sequence length="363" mass="41433">MKNSLQTRVNKIKLCLTTLREANWSFSEDENTQQFCLSRLERLTENQLLEQKIHRELGGKYWHAPKRLLIIVSEKDPLGTLEALCAAYLIGSKIRLKARISINYLQQVKRILSLDDEECEIIDWQSHLQNDQQILSGVDTVLLAGGEALIQHYRQITPPHIKLVELGPKISGMAIIGKQLPAIELILYDIALFHQQVCSSPRFILLDNPLAAEALYHQLITTLDHLPILSDNLRLQGISQFREHRFTYSLSAPDKPSVYSEKTGWGVTYQTEFAPQAWLTQGFQLVVAPIEDSLKQAQTLWPGRLQTLGYFGDLDSLSLQQYSFTRYCPIGRMHQRPIHAPHDGFFMLSALVNFISKEENGDK</sequence>
<dbReference type="Pfam" id="PF05893">
    <property type="entry name" value="LuxC"/>
    <property type="match status" value="1"/>
</dbReference>
<evidence type="ECO:0000313" key="2">
    <source>
        <dbReference type="EMBL" id="AFH92211.1"/>
    </source>
</evidence>
<evidence type="ECO:0000256" key="1">
    <source>
        <dbReference type="ARBA" id="ARBA00022857"/>
    </source>
</evidence>
<accession>A0A140NH54</accession>
<dbReference type="AlphaFoldDB" id="A0A140NH54"/>
<dbReference type="GO" id="GO:0003995">
    <property type="term" value="F:acyl-CoA dehydrogenase activity"/>
    <property type="evidence" value="ECO:0007669"/>
    <property type="project" value="InterPro"/>
</dbReference>
<reference evidence="3" key="2">
    <citation type="submission" date="2012-04" db="EMBL/GenBank/DDBJ databases">
        <title>Complete genome sequence of Providencia stuartii clinical isolate MRSN 2154.</title>
        <authorList>
            <person name="Clifford R.J."/>
            <person name="Hang J."/>
            <person name="Riley M.C."/>
            <person name="Onmus-Leone F."/>
            <person name="Kuschner R.A."/>
            <person name="Lesho E.P."/>
            <person name="Waterman P.E."/>
        </authorList>
    </citation>
    <scope>NUCLEOTIDE SEQUENCE [LARGE SCALE GENOMIC DNA]</scope>
    <source>
        <strain evidence="3">MRSN 2154</strain>
    </source>
</reference>
<dbReference type="OrthoDB" id="6636164at2"/>
<dbReference type="KEGG" id="psi:S70_01575"/>
<dbReference type="InterPro" id="IPR008670">
    <property type="entry name" value="CoA_reduct_LuxC"/>
</dbReference>
<name>A0A140NH54_PROSM</name>
<keyword evidence="1" id="KW-0521">NADP</keyword>
<dbReference type="GeneID" id="93518950"/>
<reference evidence="2 3" key="1">
    <citation type="journal article" date="2012" name="J. Bacteriol.">
        <title>Complete Genome Sequence of Providencia stuartii Clinical Isolate MRSN 2154.</title>
        <authorList>
            <person name="Clifford R.J."/>
            <person name="Hang J."/>
            <person name="Riley M.C."/>
            <person name="Onmus-Leone F."/>
            <person name="Kuschner R.A."/>
            <person name="Lesho E.P."/>
            <person name="Waterman P.E."/>
        </authorList>
    </citation>
    <scope>NUCLEOTIDE SEQUENCE [LARGE SCALE GENOMIC DNA]</scope>
    <source>
        <strain evidence="2 3">MRSN 2154</strain>
    </source>
</reference>